<reference evidence="10" key="2">
    <citation type="submission" date="2023-02" db="EMBL/GenBank/DDBJ databases">
        <authorList>
            <person name="Swenson N.G."/>
            <person name="Wegrzyn J.L."/>
            <person name="Mcevoy S.L."/>
        </authorList>
    </citation>
    <scope>NUCLEOTIDE SEQUENCE</scope>
    <source>
        <strain evidence="10">91603</strain>
        <tissue evidence="10">Leaf</tissue>
    </source>
</reference>
<dbReference type="PANTHER" id="PTHR27008:SF585">
    <property type="entry name" value="PROTEIN KINASE DOMAIN-CONTAINING PROTEIN"/>
    <property type="match status" value="1"/>
</dbReference>
<evidence type="ECO:0000256" key="2">
    <source>
        <dbReference type="ARBA" id="ARBA00022614"/>
    </source>
</evidence>
<comment type="caution">
    <text evidence="10">The sequence shown here is derived from an EMBL/GenBank/DDBJ whole genome shotgun (WGS) entry which is preliminary data.</text>
</comment>
<organism evidence="10 11">
    <name type="scientific">Acer negundo</name>
    <name type="common">Box elder</name>
    <dbReference type="NCBI Taxonomy" id="4023"/>
    <lineage>
        <taxon>Eukaryota</taxon>
        <taxon>Viridiplantae</taxon>
        <taxon>Streptophyta</taxon>
        <taxon>Embryophyta</taxon>
        <taxon>Tracheophyta</taxon>
        <taxon>Spermatophyta</taxon>
        <taxon>Magnoliopsida</taxon>
        <taxon>eudicotyledons</taxon>
        <taxon>Gunneridae</taxon>
        <taxon>Pentapetalae</taxon>
        <taxon>rosids</taxon>
        <taxon>malvids</taxon>
        <taxon>Sapindales</taxon>
        <taxon>Sapindaceae</taxon>
        <taxon>Hippocastanoideae</taxon>
        <taxon>Acereae</taxon>
        <taxon>Acer</taxon>
    </lineage>
</organism>
<dbReference type="PROSITE" id="PS50011">
    <property type="entry name" value="PROTEIN_KINASE_DOM"/>
    <property type="match status" value="1"/>
</dbReference>
<dbReference type="PANTHER" id="PTHR27008">
    <property type="entry name" value="OS04G0122200 PROTEIN"/>
    <property type="match status" value="1"/>
</dbReference>
<feature type="region of interest" description="Disordered" evidence="7">
    <location>
        <begin position="206"/>
        <end position="230"/>
    </location>
</feature>
<evidence type="ECO:0000256" key="7">
    <source>
        <dbReference type="SAM" id="MobiDB-lite"/>
    </source>
</evidence>
<dbReference type="InterPro" id="IPR011009">
    <property type="entry name" value="Kinase-like_dom_sf"/>
</dbReference>
<dbReference type="PROSITE" id="PS00108">
    <property type="entry name" value="PROTEIN_KINASE_ST"/>
    <property type="match status" value="1"/>
</dbReference>
<dbReference type="InterPro" id="IPR008271">
    <property type="entry name" value="Ser/Thr_kinase_AS"/>
</dbReference>
<evidence type="ECO:0000256" key="8">
    <source>
        <dbReference type="SAM" id="Phobius"/>
    </source>
</evidence>
<dbReference type="AlphaFoldDB" id="A0AAD5IWU1"/>
<dbReference type="GO" id="GO:0004672">
    <property type="term" value="F:protein kinase activity"/>
    <property type="evidence" value="ECO:0007669"/>
    <property type="project" value="InterPro"/>
</dbReference>
<keyword evidence="2" id="KW-0433">Leucine-rich repeat</keyword>
<feature type="transmembrane region" description="Helical" evidence="8">
    <location>
        <begin position="28"/>
        <end position="51"/>
    </location>
</feature>
<proteinExistence type="predicted"/>
<accession>A0AAD5IWU1</accession>
<feature type="domain" description="Protein kinase" evidence="9">
    <location>
        <begin position="1"/>
        <end position="230"/>
    </location>
</feature>
<dbReference type="SUPFAM" id="SSF56112">
    <property type="entry name" value="Protein kinase-like (PK-like)"/>
    <property type="match status" value="1"/>
</dbReference>
<evidence type="ECO:0000256" key="3">
    <source>
        <dbReference type="ARBA" id="ARBA00022692"/>
    </source>
</evidence>
<evidence type="ECO:0000256" key="4">
    <source>
        <dbReference type="ARBA" id="ARBA00022737"/>
    </source>
</evidence>
<sequence length="230" mass="25668">MNLALCGLPRLQVPSCKTATHPKSRITVVIAITLPLILIVCLTLIIVLRVYRTRMSSQLANNNDVDVPQRAIWRRISYPELRLNILIDVASALEYLHFGYSVPIVHCDIKPSNVLLDQSMVGHLSDFGITKLLGEEDSMTQTQTLATIGYMAPEYGSEGRVSRKGAKKLWKRVLITETEEEEGEVEVGDEQQFDEGEDEGADIRVEPQFDEEDGGANIGVEPIFDEEEVV</sequence>
<name>A0AAD5IWU1_ACENE</name>
<dbReference type="GO" id="GO:0016020">
    <property type="term" value="C:membrane"/>
    <property type="evidence" value="ECO:0007669"/>
    <property type="project" value="UniProtKB-SubCell"/>
</dbReference>
<dbReference type="Pfam" id="PF00069">
    <property type="entry name" value="Pkinase"/>
    <property type="match status" value="1"/>
</dbReference>
<gene>
    <name evidence="10" type="ORF">LWI28_023673</name>
</gene>
<dbReference type="EMBL" id="JAJSOW010000102">
    <property type="protein sequence ID" value="KAI9178188.1"/>
    <property type="molecule type" value="Genomic_DNA"/>
</dbReference>
<comment type="subcellular location">
    <subcellularLocation>
        <location evidence="1">Membrane</location>
    </subcellularLocation>
</comment>
<keyword evidence="6 8" id="KW-0472">Membrane</keyword>
<dbReference type="InterPro" id="IPR051809">
    <property type="entry name" value="Plant_receptor-like_S/T_kinase"/>
</dbReference>
<keyword evidence="11" id="KW-1185">Reference proteome</keyword>
<dbReference type="Proteomes" id="UP001064489">
    <property type="component" value="Chromosome 5"/>
</dbReference>
<keyword evidence="4" id="KW-0677">Repeat</keyword>
<protein>
    <recommendedName>
        <fullName evidence="9">Protein kinase domain-containing protein</fullName>
    </recommendedName>
</protein>
<dbReference type="GO" id="GO:0005524">
    <property type="term" value="F:ATP binding"/>
    <property type="evidence" value="ECO:0007669"/>
    <property type="project" value="InterPro"/>
</dbReference>
<reference evidence="10" key="1">
    <citation type="journal article" date="2022" name="Plant J.">
        <title>Strategies of tolerance reflected in two North American maple genomes.</title>
        <authorList>
            <person name="McEvoy S.L."/>
            <person name="Sezen U.U."/>
            <person name="Trouern-Trend A."/>
            <person name="McMahon S.M."/>
            <person name="Schaberg P.G."/>
            <person name="Yang J."/>
            <person name="Wegrzyn J.L."/>
            <person name="Swenson N.G."/>
        </authorList>
    </citation>
    <scope>NUCLEOTIDE SEQUENCE</scope>
    <source>
        <strain evidence="10">91603</strain>
    </source>
</reference>
<evidence type="ECO:0000256" key="5">
    <source>
        <dbReference type="ARBA" id="ARBA00022989"/>
    </source>
</evidence>
<dbReference type="InterPro" id="IPR000719">
    <property type="entry name" value="Prot_kinase_dom"/>
</dbReference>
<evidence type="ECO:0000313" key="10">
    <source>
        <dbReference type="EMBL" id="KAI9178188.1"/>
    </source>
</evidence>
<evidence type="ECO:0000256" key="1">
    <source>
        <dbReference type="ARBA" id="ARBA00004370"/>
    </source>
</evidence>
<evidence type="ECO:0000313" key="11">
    <source>
        <dbReference type="Proteomes" id="UP001064489"/>
    </source>
</evidence>
<keyword evidence="3 8" id="KW-0812">Transmembrane</keyword>
<feature type="region of interest" description="Disordered" evidence="7">
    <location>
        <begin position="180"/>
        <end position="199"/>
    </location>
</feature>
<keyword evidence="5 8" id="KW-1133">Transmembrane helix</keyword>
<evidence type="ECO:0000256" key="6">
    <source>
        <dbReference type="ARBA" id="ARBA00023136"/>
    </source>
</evidence>
<dbReference type="Gene3D" id="1.10.510.10">
    <property type="entry name" value="Transferase(Phosphotransferase) domain 1"/>
    <property type="match status" value="1"/>
</dbReference>
<evidence type="ECO:0000259" key="9">
    <source>
        <dbReference type="PROSITE" id="PS50011"/>
    </source>
</evidence>